<gene>
    <name evidence="2" type="ORF">GCM10009533_69840</name>
</gene>
<keyword evidence="3" id="KW-1185">Reference proteome</keyword>
<dbReference type="Proteomes" id="UP001500729">
    <property type="component" value="Unassembled WGS sequence"/>
</dbReference>
<name>A0ABN1ECF1_SACER</name>
<sequence length="164" mass="18823">MPVTDVVELILADHRTFERLFRELRDSLGDRAEHQRELSGLLVAHAVAEEREVYPALRRYLDDSVIEHGSEEHLDGHQALLDLLESPEVGSAHWRARLDHLEETIAHHLDEEEQAILHQATRSVPEPVRTDLGRAFVRIRERELTADCGSPDRVREPVRALARD</sequence>
<dbReference type="PANTHER" id="PTHR35585">
    <property type="entry name" value="HHE DOMAIN PROTEIN (AFU_ORTHOLOGUE AFUA_4G00730)"/>
    <property type="match status" value="1"/>
</dbReference>
<dbReference type="InterPro" id="IPR012312">
    <property type="entry name" value="Hemerythrin-like"/>
</dbReference>
<evidence type="ECO:0000313" key="3">
    <source>
        <dbReference type="Proteomes" id="UP001500729"/>
    </source>
</evidence>
<accession>A0ABN1ECF1</accession>
<dbReference type="Pfam" id="PF01814">
    <property type="entry name" value="Hemerythrin"/>
    <property type="match status" value="1"/>
</dbReference>
<dbReference type="EMBL" id="BAAAGS010000105">
    <property type="protein sequence ID" value="GAA0563633.1"/>
    <property type="molecule type" value="Genomic_DNA"/>
</dbReference>
<evidence type="ECO:0000313" key="2">
    <source>
        <dbReference type="EMBL" id="GAA0563633.1"/>
    </source>
</evidence>
<dbReference type="PANTHER" id="PTHR35585:SF1">
    <property type="entry name" value="HHE DOMAIN PROTEIN (AFU_ORTHOLOGUE AFUA_4G00730)"/>
    <property type="match status" value="1"/>
</dbReference>
<proteinExistence type="predicted"/>
<organism evidence="2 3">
    <name type="scientific">Saccharopolyspora erythraea</name>
    <name type="common">Streptomyces erythraeus</name>
    <dbReference type="NCBI Taxonomy" id="1836"/>
    <lineage>
        <taxon>Bacteria</taxon>
        <taxon>Bacillati</taxon>
        <taxon>Actinomycetota</taxon>
        <taxon>Actinomycetes</taxon>
        <taxon>Pseudonocardiales</taxon>
        <taxon>Pseudonocardiaceae</taxon>
        <taxon>Saccharopolyspora</taxon>
    </lineage>
</organism>
<dbReference type="Gene3D" id="1.20.120.520">
    <property type="entry name" value="nmb1532 protein domain like"/>
    <property type="match status" value="1"/>
</dbReference>
<comment type="caution">
    <text evidence="2">The sequence shown here is derived from an EMBL/GenBank/DDBJ whole genome shotgun (WGS) entry which is preliminary data.</text>
</comment>
<evidence type="ECO:0000259" key="1">
    <source>
        <dbReference type="Pfam" id="PF01814"/>
    </source>
</evidence>
<protein>
    <recommendedName>
        <fullName evidence="1">Hemerythrin-like domain-containing protein</fullName>
    </recommendedName>
</protein>
<reference evidence="2 3" key="1">
    <citation type="journal article" date="2019" name="Int. J. Syst. Evol. Microbiol.">
        <title>The Global Catalogue of Microorganisms (GCM) 10K type strain sequencing project: providing services to taxonomists for standard genome sequencing and annotation.</title>
        <authorList>
            <consortium name="The Broad Institute Genomics Platform"/>
            <consortium name="The Broad Institute Genome Sequencing Center for Infectious Disease"/>
            <person name="Wu L."/>
            <person name="Ma J."/>
        </authorList>
    </citation>
    <scope>NUCLEOTIDE SEQUENCE [LARGE SCALE GENOMIC DNA]</scope>
    <source>
        <strain evidence="2 3">JCM 10303</strain>
    </source>
</reference>
<feature type="domain" description="Hemerythrin-like" evidence="1">
    <location>
        <begin position="6"/>
        <end position="117"/>
    </location>
</feature>